<dbReference type="EMBL" id="VEPZ02001110">
    <property type="protein sequence ID" value="KAE8694436.1"/>
    <property type="molecule type" value="Genomic_DNA"/>
</dbReference>
<dbReference type="AlphaFoldDB" id="A0A6A2ZSC3"/>
<organism evidence="1 2">
    <name type="scientific">Hibiscus syriacus</name>
    <name type="common">Rose of Sharon</name>
    <dbReference type="NCBI Taxonomy" id="106335"/>
    <lineage>
        <taxon>Eukaryota</taxon>
        <taxon>Viridiplantae</taxon>
        <taxon>Streptophyta</taxon>
        <taxon>Embryophyta</taxon>
        <taxon>Tracheophyta</taxon>
        <taxon>Spermatophyta</taxon>
        <taxon>Magnoliopsida</taxon>
        <taxon>eudicotyledons</taxon>
        <taxon>Gunneridae</taxon>
        <taxon>Pentapetalae</taxon>
        <taxon>rosids</taxon>
        <taxon>malvids</taxon>
        <taxon>Malvales</taxon>
        <taxon>Malvaceae</taxon>
        <taxon>Malvoideae</taxon>
        <taxon>Hibiscus</taxon>
    </lineage>
</organism>
<sequence length="136" mass="15015">MLWHKYIVELNENAEFDWHFENAQGERRYFPASCLLLSEISTREICLEDPPRGVSAATADPADHAACSADPVCPWASVAGLCRVSASNPDWITTSFAQLPSKLTMILGFSRIVNNKREWRSKHPRGASLLGSVLGG</sequence>
<reference evidence="1" key="1">
    <citation type="submission" date="2019-09" db="EMBL/GenBank/DDBJ databases">
        <title>Draft genome information of white flower Hibiscus syriacus.</title>
        <authorList>
            <person name="Kim Y.-M."/>
        </authorList>
    </citation>
    <scope>NUCLEOTIDE SEQUENCE [LARGE SCALE GENOMIC DNA]</scope>
    <source>
        <strain evidence="1">YM2019G1</strain>
    </source>
</reference>
<evidence type="ECO:0000313" key="2">
    <source>
        <dbReference type="Proteomes" id="UP000436088"/>
    </source>
</evidence>
<protein>
    <submittedName>
        <fullName evidence="1">Uncharacterized protein</fullName>
    </submittedName>
</protein>
<name>A0A6A2ZSC3_HIBSY</name>
<dbReference type="Proteomes" id="UP000436088">
    <property type="component" value="Unassembled WGS sequence"/>
</dbReference>
<comment type="caution">
    <text evidence="1">The sequence shown here is derived from an EMBL/GenBank/DDBJ whole genome shotgun (WGS) entry which is preliminary data.</text>
</comment>
<gene>
    <name evidence="1" type="ORF">F3Y22_tig00110783pilonHSYRG00230</name>
</gene>
<evidence type="ECO:0000313" key="1">
    <source>
        <dbReference type="EMBL" id="KAE8694436.1"/>
    </source>
</evidence>
<keyword evidence="2" id="KW-1185">Reference proteome</keyword>
<proteinExistence type="predicted"/>
<accession>A0A6A2ZSC3</accession>